<keyword evidence="2" id="KW-0238">DNA-binding</keyword>
<evidence type="ECO:0000256" key="1">
    <source>
        <dbReference type="SAM" id="MobiDB-lite"/>
    </source>
</evidence>
<feature type="compositionally biased region" description="Basic and acidic residues" evidence="1">
    <location>
        <begin position="133"/>
        <end position="145"/>
    </location>
</feature>
<sequence length="153" mass="16674">MNTERMKGGLADLLDTVNGQIRAIAEAQQKRVELTATATAGEGRVRITVNADGVVIETQFADDIDELDYDEIADAVTDATQEAAAEVARRADELIAPIQQTRERLPSLSEIVDGLPDLTARAPEQTRASFDPPSERDHTGDDFRTRRSPVADN</sequence>
<dbReference type="Proteomes" id="UP000255355">
    <property type="component" value="Unassembled WGS sequence"/>
</dbReference>
<dbReference type="Pfam" id="PF02575">
    <property type="entry name" value="YbaB_DNA_bd"/>
    <property type="match status" value="1"/>
</dbReference>
<comment type="caution">
    <text evidence="2">The sequence shown here is derived from an EMBL/GenBank/DDBJ whole genome shotgun (WGS) entry which is preliminary data.</text>
</comment>
<dbReference type="OrthoDB" id="4552461at2"/>
<dbReference type="Gene3D" id="3.30.1310.10">
    <property type="entry name" value="Nucleoid-associated protein YbaB-like domain"/>
    <property type="match status" value="1"/>
</dbReference>
<organism evidence="2 3">
    <name type="scientific">Nocardia mexicana</name>
    <dbReference type="NCBI Taxonomy" id="279262"/>
    <lineage>
        <taxon>Bacteria</taxon>
        <taxon>Bacillati</taxon>
        <taxon>Actinomycetota</taxon>
        <taxon>Actinomycetes</taxon>
        <taxon>Mycobacteriales</taxon>
        <taxon>Nocardiaceae</taxon>
        <taxon>Nocardia</taxon>
    </lineage>
</organism>
<proteinExistence type="predicted"/>
<dbReference type="SUPFAM" id="SSF82607">
    <property type="entry name" value="YbaB-like"/>
    <property type="match status" value="1"/>
</dbReference>
<gene>
    <name evidence="2" type="ORF">DFR68_101158</name>
</gene>
<dbReference type="EMBL" id="QQAZ01000001">
    <property type="protein sequence ID" value="RDI55325.1"/>
    <property type="molecule type" value="Genomic_DNA"/>
</dbReference>
<evidence type="ECO:0000313" key="2">
    <source>
        <dbReference type="EMBL" id="RDI55325.1"/>
    </source>
</evidence>
<evidence type="ECO:0000313" key="3">
    <source>
        <dbReference type="Proteomes" id="UP000255355"/>
    </source>
</evidence>
<dbReference type="RefSeq" id="WP_068017393.1">
    <property type="nucleotide sequence ID" value="NZ_QQAZ01000001.1"/>
</dbReference>
<keyword evidence="3" id="KW-1185">Reference proteome</keyword>
<name>A0A370HE58_9NOCA</name>
<dbReference type="InterPro" id="IPR036894">
    <property type="entry name" value="YbaB-like_sf"/>
</dbReference>
<protein>
    <submittedName>
        <fullName evidence="2">DNA-binding protein YbaB</fullName>
    </submittedName>
</protein>
<reference evidence="2 3" key="1">
    <citation type="submission" date="2018-07" db="EMBL/GenBank/DDBJ databases">
        <title>Genomic Encyclopedia of Type Strains, Phase IV (KMG-IV): sequencing the most valuable type-strain genomes for metagenomic binning, comparative biology and taxonomic classification.</title>
        <authorList>
            <person name="Goeker M."/>
        </authorList>
    </citation>
    <scope>NUCLEOTIDE SEQUENCE [LARGE SCALE GENOMIC DNA]</scope>
    <source>
        <strain evidence="2 3">DSM 44952</strain>
    </source>
</reference>
<feature type="region of interest" description="Disordered" evidence="1">
    <location>
        <begin position="106"/>
        <end position="153"/>
    </location>
</feature>
<dbReference type="AlphaFoldDB" id="A0A370HE58"/>
<dbReference type="GO" id="GO:0003677">
    <property type="term" value="F:DNA binding"/>
    <property type="evidence" value="ECO:0007669"/>
    <property type="project" value="UniProtKB-KW"/>
</dbReference>
<accession>A0A370HE58</accession>
<dbReference type="STRING" id="1210089.GCA_001613165_02173"/>
<dbReference type="InterPro" id="IPR004401">
    <property type="entry name" value="YbaB/EbfC"/>
</dbReference>